<dbReference type="InterPro" id="IPR011004">
    <property type="entry name" value="Trimer_LpxA-like_sf"/>
</dbReference>
<sequence length="180" mass="18543">MPLFAFEGIAPTVHPDAFVAPTATLVGDVRVEANASIWYNAVLRADFGPIVIREGANVQDGCVLHGGTEPVTEVGVGATIGHLCVVHGAVIGTEALVGNGATVQDGARIGARCLIGAGATIPPNTVVPDGQLVLDTVARVKGPLSASAKGWVDSNPDIYRELARRHRESVVPVVPSDTRA</sequence>
<keyword evidence="2" id="KW-1185">Reference proteome</keyword>
<evidence type="ECO:0000313" key="1">
    <source>
        <dbReference type="EMBL" id="MCO1655085.1"/>
    </source>
</evidence>
<dbReference type="CDD" id="cd04645">
    <property type="entry name" value="LbH_gamma_CA_like"/>
    <property type="match status" value="1"/>
</dbReference>
<accession>A0ABT0ZWM9</accession>
<comment type="caution">
    <text evidence="1">The sequence shown here is derived from an EMBL/GenBank/DDBJ whole genome shotgun (WGS) entry which is preliminary data.</text>
</comment>
<dbReference type="Pfam" id="PF00132">
    <property type="entry name" value="Hexapep"/>
    <property type="match status" value="1"/>
</dbReference>
<dbReference type="InterPro" id="IPR001451">
    <property type="entry name" value="Hexapep"/>
</dbReference>
<reference evidence="1" key="1">
    <citation type="submission" date="2021-04" db="EMBL/GenBank/DDBJ databases">
        <title>Pseudonocardia sp. nov., isolated from sandy soil of mangrove forest.</title>
        <authorList>
            <person name="Zan Z."/>
            <person name="Huang R."/>
            <person name="Liu W."/>
        </authorList>
    </citation>
    <scope>NUCLEOTIDE SEQUENCE</scope>
    <source>
        <strain evidence="1">S2-4</strain>
    </source>
</reference>
<dbReference type="InterPro" id="IPR047324">
    <property type="entry name" value="LbH_gamma_CA-like"/>
</dbReference>
<dbReference type="InterPro" id="IPR050484">
    <property type="entry name" value="Transf_Hexapept/Carb_Anhydrase"/>
</dbReference>
<name>A0ABT0ZWM9_9PSEU</name>
<organism evidence="1 2">
    <name type="scientific">Pseudonocardia humida</name>
    <dbReference type="NCBI Taxonomy" id="2800819"/>
    <lineage>
        <taxon>Bacteria</taxon>
        <taxon>Bacillati</taxon>
        <taxon>Actinomycetota</taxon>
        <taxon>Actinomycetes</taxon>
        <taxon>Pseudonocardiales</taxon>
        <taxon>Pseudonocardiaceae</taxon>
        <taxon>Pseudonocardia</taxon>
    </lineage>
</organism>
<dbReference type="PANTHER" id="PTHR13061:SF29">
    <property type="entry name" value="GAMMA CARBONIC ANHYDRASE-LIKE 1, MITOCHONDRIAL-RELATED"/>
    <property type="match status" value="1"/>
</dbReference>
<gene>
    <name evidence="1" type="ORF">KDL28_08445</name>
</gene>
<dbReference type="Gene3D" id="2.160.10.10">
    <property type="entry name" value="Hexapeptide repeat proteins"/>
    <property type="match status" value="1"/>
</dbReference>
<dbReference type="Proteomes" id="UP001165283">
    <property type="component" value="Unassembled WGS sequence"/>
</dbReference>
<dbReference type="SUPFAM" id="SSF51161">
    <property type="entry name" value="Trimeric LpxA-like enzymes"/>
    <property type="match status" value="1"/>
</dbReference>
<dbReference type="EMBL" id="JAGSOV010000019">
    <property type="protein sequence ID" value="MCO1655085.1"/>
    <property type="molecule type" value="Genomic_DNA"/>
</dbReference>
<dbReference type="RefSeq" id="WP_252436831.1">
    <property type="nucleotide sequence ID" value="NZ_JAGSOV010000019.1"/>
</dbReference>
<protein>
    <submittedName>
        <fullName evidence="1">Gamma carbonic anhydrase family protein</fullName>
    </submittedName>
</protein>
<dbReference type="PANTHER" id="PTHR13061">
    <property type="entry name" value="DYNACTIN SUBUNIT P25"/>
    <property type="match status" value="1"/>
</dbReference>
<evidence type="ECO:0000313" key="2">
    <source>
        <dbReference type="Proteomes" id="UP001165283"/>
    </source>
</evidence>
<proteinExistence type="predicted"/>